<dbReference type="Proteomes" id="UP000031631">
    <property type="component" value="Chromosome"/>
</dbReference>
<comment type="similarity">
    <text evidence="6 12">Belongs to the DegT/DnrJ/EryC1 family.</text>
</comment>
<dbReference type="EMBL" id="AP012273">
    <property type="protein sequence ID" value="BAO43676.1"/>
    <property type="molecule type" value="Genomic_DNA"/>
</dbReference>
<dbReference type="Gene3D" id="3.90.1150.10">
    <property type="entry name" value="Aspartate Aminotransferase, domain 1"/>
    <property type="match status" value="1"/>
</dbReference>
<dbReference type="KEGG" id="tbn:TBH_C0738"/>
<dbReference type="InterPro" id="IPR026385">
    <property type="entry name" value="LegC-like"/>
</dbReference>
<dbReference type="AlphaFoldDB" id="A0A7U6GHE0"/>
<evidence type="ECO:0000256" key="10">
    <source>
        <dbReference type="PIRSR" id="PIRSR000390-1"/>
    </source>
</evidence>
<dbReference type="EC" id="2.6.1.102" evidence="8"/>
<dbReference type="PANTHER" id="PTHR30244">
    <property type="entry name" value="TRANSAMINASE"/>
    <property type="match status" value="1"/>
</dbReference>
<dbReference type="InterPro" id="IPR015422">
    <property type="entry name" value="PyrdxlP-dep_Trfase_small"/>
</dbReference>
<evidence type="ECO:0000256" key="8">
    <source>
        <dbReference type="ARBA" id="ARBA00066317"/>
    </source>
</evidence>
<dbReference type="Gene3D" id="3.40.640.10">
    <property type="entry name" value="Type I PLP-dependent aspartate aminotransferase-like (Major domain)"/>
    <property type="match status" value="1"/>
</dbReference>
<dbReference type="InterPro" id="IPR015421">
    <property type="entry name" value="PyrdxlP-dep_Trfase_major"/>
</dbReference>
<keyword evidence="4 13" id="KW-0808">Transferase</keyword>
<reference evidence="13 14" key="1">
    <citation type="journal article" date="2014" name="PLoS ONE">
        <title>Physiological and genomic features of a novel sulfur-oxidizing gammaproteobacterium belonging to a previously uncultivated symbiotic lineage isolated from a hydrothermal vent.</title>
        <authorList>
            <person name="Nunoura T."/>
            <person name="Takaki Y."/>
            <person name="Kazama H."/>
            <person name="Kakuta J."/>
            <person name="Shimamura S."/>
            <person name="Makita H."/>
            <person name="Hirai M."/>
            <person name="Miyazaki M."/>
            <person name="Takai K."/>
        </authorList>
    </citation>
    <scope>NUCLEOTIDE SEQUENCE [LARGE SCALE GENOMIC DNA]</scope>
    <source>
        <strain evidence="13 14">Hiromi1</strain>
    </source>
</reference>
<evidence type="ECO:0000256" key="11">
    <source>
        <dbReference type="PIRSR" id="PIRSR000390-2"/>
    </source>
</evidence>
<evidence type="ECO:0000313" key="14">
    <source>
        <dbReference type="Proteomes" id="UP000031631"/>
    </source>
</evidence>
<keyword evidence="14" id="KW-1185">Reference proteome</keyword>
<accession>A0A7U6GHE0</accession>
<keyword evidence="3 13" id="KW-0032">Aminotransferase</keyword>
<evidence type="ECO:0000256" key="4">
    <source>
        <dbReference type="ARBA" id="ARBA00022679"/>
    </source>
</evidence>
<keyword evidence="5 11" id="KW-0663">Pyridoxal phosphate</keyword>
<dbReference type="PANTHER" id="PTHR30244:SF30">
    <property type="entry name" value="BLR5990 PROTEIN"/>
    <property type="match status" value="1"/>
</dbReference>
<sequence length="397" mass="43059">MFDSMSNDGNNLAAAIVTTIRDVVGEGDKVLHEPVFRGNEWACLKECLDSGYVSSVGEFVSRFEEALQDYTGAAHAIAVVNGTEALHMALLLAGVEPNDEVLVPALSFIATANAVTYCGAVPHFVDSEGESLGIDAEKLRDYLASIARQQNGICLNRHTGRVIRALVPMHVFGHMCDMDALLAVAEEYGLVVVEDAAEALGSFRDGSHAGTRGLFGILSFNGNKILTTGGGGAILTNNATLATKARHLTTTAKLPHPWRYRHDAVGYNCRMPNINAALGYAQLEQLPVFVENKRKLFARYHDAFSSMPDVKILQEPAGCHSNYWLQTLMLAPDQAGQQETLLEYAQDQGLKLRPAWELLNHQTPYSDMPSMPTDVAEALQQRLINLPSGADLGGDHV</sequence>
<dbReference type="GO" id="GO:0000271">
    <property type="term" value="P:polysaccharide biosynthetic process"/>
    <property type="evidence" value="ECO:0007669"/>
    <property type="project" value="TreeGrafter"/>
</dbReference>
<proteinExistence type="inferred from homology"/>
<feature type="active site" description="Proton acceptor" evidence="10">
    <location>
        <position position="224"/>
    </location>
</feature>
<evidence type="ECO:0000256" key="5">
    <source>
        <dbReference type="ARBA" id="ARBA00022898"/>
    </source>
</evidence>
<comment type="catalytic activity">
    <reaction evidence="7">
        <text>GDP-alpha-D-perosamine + 2-oxoglutarate = GDP-4-dehydro-alpha-D-rhamnose + L-glutamate</text>
        <dbReference type="Rhea" id="RHEA:36779"/>
        <dbReference type="ChEBI" id="CHEBI:16810"/>
        <dbReference type="ChEBI" id="CHEBI:29985"/>
        <dbReference type="ChEBI" id="CHEBI:57964"/>
        <dbReference type="ChEBI" id="CHEBI:73996"/>
        <dbReference type="EC" id="2.6.1.102"/>
    </reaction>
</comment>
<dbReference type="InterPro" id="IPR015424">
    <property type="entry name" value="PyrdxlP-dep_Trfase"/>
</dbReference>
<dbReference type="NCBIfam" id="TIGR04181">
    <property type="entry name" value="NHT_00031"/>
    <property type="match status" value="1"/>
</dbReference>
<evidence type="ECO:0000256" key="2">
    <source>
        <dbReference type="ARBA" id="ARBA00005125"/>
    </source>
</evidence>
<dbReference type="GO" id="GO:0030170">
    <property type="term" value="F:pyridoxal phosphate binding"/>
    <property type="evidence" value="ECO:0007669"/>
    <property type="project" value="TreeGrafter"/>
</dbReference>
<dbReference type="InterPro" id="IPR000653">
    <property type="entry name" value="DegT/StrS_aminotransferase"/>
</dbReference>
<gene>
    <name evidence="13" type="ORF">TBH_C0738</name>
</gene>
<evidence type="ECO:0000313" key="13">
    <source>
        <dbReference type="EMBL" id="BAO43676.1"/>
    </source>
</evidence>
<evidence type="ECO:0000256" key="6">
    <source>
        <dbReference type="ARBA" id="ARBA00037999"/>
    </source>
</evidence>
<dbReference type="CDD" id="cd00616">
    <property type="entry name" value="AHBA_syn"/>
    <property type="match status" value="1"/>
</dbReference>
<dbReference type="Pfam" id="PF01041">
    <property type="entry name" value="DegT_DnrJ_EryC1"/>
    <property type="match status" value="1"/>
</dbReference>
<dbReference type="FunFam" id="3.40.640.10:FF:000090">
    <property type="entry name" value="Pyridoxal phosphate-dependent aminotransferase"/>
    <property type="match status" value="1"/>
</dbReference>
<feature type="modified residue" description="N6-(pyridoxal phosphate)lysine" evidence="11">
    <location>
        <position position="224"/>
    </location>
</feature>
<evidence type="ECO:0000256" key="7">
    <source>
        <dbReference type="ARBA" id="ARBA00051587"/>
    </source>
</evidence>
<comment type="pathway">
    <text evidence="2">Bacterial outer membrane biogenesis; LPS O-antigen biosynthesis.</text>
</comment>
<evidence type="ECO:0000256" key="1">
    <source>
        <dbReference type="ARBA" id="ARBA00001933"/>
    </source>
</evidence>
<protein>
    <recommendedName>
        <fullName evidence="9">GDP-perosamine synthase</fullName>
        <ecNumber evidence="8">2.6.1.102</ecNumber>
    </recommendedName>
</protein>
<evidence type="ECO:0000256" key="12">
    <source>
        <dbReference type="RuleBase" id="RU004508"/>
    </source>
</evidence>
<evidence type="ECO:0000256" key="9">
    <source>
        <dbReference type="ARBA" id="ARBA00074221"/>
    </source>
</evidence>
<dbReference type="PIRSF" id="PIRSF000390">
    <property type="entry name" value="PLP_StrS"/>
    <property type="match status" value="1"/>
</dbReference>
<name>A0A7U6GHE0_9GAMM</name>
<dbReference type="SUPFAM" id="SSF53383">
    <property type="entry name" value="PLP-dependent transferases"/>
    <property type="match status" value="1"/>
</dbReference>
<evidence type="ECO:0000256" key="3">
    <source>
        <dbReference type="ARBA" id="ARBA00022576"/>
    </source>
</evidence>
<dbReference type="GO" id="GO:0102933">
    <property type="term" value="F:GDP-4-dehydro-6-deoxy-D-mannose-4-aminotransferase activity"/>
    <property type="evidence" value="ECO:0007669"/>
    <property type="project" value="UniProtKB-EC"/>
</dbReference>
<comment type="cofactor">
    <cofactor evidence="1">
        <name>pyridoxal 5'-phosphate</name>
        <dbReference type="ChEBI" id="CHEBI:597326"/>
    </cofactor>
</comment>
<organism evidence="13 14">
    <name type="scientific">Thiolapillus brandeum</name>
    <dbReference type="NCBI Taxonomy" id="1076588"/>
    <lineage>
        <taxon>Bacteria</taxon>
        <taxon>Pseudomonadati</taxon>
        <taxon>Pseudomonadota</taxon>
        <taxon>Gammaproteobacteria</taxon>
        <taxon>Chromatiales</taxon>
        <taxon>Sedimenticolaceae</taxon>
        <taxon>Thiolapillus</taxon>
    </lineage>
</organism>